<feature type="compositionally biased region" description="Polar residues" evidence="1">
    <location>
        <begin position="127"/>
        <end position="139"/>
    </location>
</feature>
<organism evidence="2 3">
    <name type="scientific">Ameca splendens</name>
    <dbReference type="NCBI Taxonomy" id="208324"/>
    <lineage>
        <taxon>Eukaryota</taxon>
        <taxon>Metazoa</taxon>
        <taxon>Chordata</taxon>
        <taxon>Craniata</taxon>
        <taxon>Vertebrata</taxon>
        <taxon>Euteleostomi</taxon>
        <taxon>Actinopterygii</taxon>
        <taxon>Neopterygii</taxon>
        <taxon>Teleostei</taxon>
        <taxon>Neoteleostei</taxon>
        <taxon>Acanthomorphata</taxon>
        <taxon>Ovalentaria</taxon>
        <taxon>Atherinomorphae</taxon>
        <taxon>Cyprinodontiformes</taxon>
        <taxon>Goodeidae</taxon>
        <taxon>Ameca</taxon>
    </lineage>
</organism>
<feature type="compositionally biased region" description="Low complexity" evidence="1">
    <location>
        <begin position="95"/>
        <end position="108"/>
    </location>
</feature>
<evidence type="ECO:0000313" key="2">
    <source>
        <dbReference type="EMBL" id="MEQ2282068.1"/>
    </source>
</evidence>
<protein>
    <submittedName>
        <fullName evidence="2">Uncharacterized protein</fullName>
    </submittedName>
</protein>
<evidence type="ECO:0000256" key="1">
    <source>
        <dbReference type="SAM" id="MobiDB-lite"/>
    </source>
</evidence>
<name>A0ABV0XKS2_9TELE</name>
<dbReference type="Proteomes" id="UP001469553">
    <property type="component" value="Unassembled WGS sequence"/>
</dbReference>
<proteinExistence type="predicted"/>
<feature type="region of interest" description="Disordered" evidence="1">
    <location>
        <begin position="1"/>
        <end position="139"/>
    </location>
</feature>
<feature type="compositionally biased region" description="Polar residues" evidence="1">
    <location>
        <begin position="36"/>
        <end position="49"/>
    </location>
</feature>
<evidence type="ECO:0000313" key="3">
    <source>
        <dbReference type="Proteomes" id="UP001469553"/>
    </source>
</evidence>
<feature type="compositionally biased region" description="Low complexity" evidence="1">
    <location>
        <begin position="115"/>
        <end position="126"/>
    </location>
</feature>
<feature type="compositionally biased region" description="Basic and acidic residues" evidence="1">
    <location>
        <begin position="9"/>
        <end position="19"/>
    </location>
</feature>
<feature type="compositionally biased region" description="Basic and acidic residues" evidence="1">
    <location>
        <begin position="85"/>
        <end position="94"/>
    </location>
</feature>
<dbReference type="EMBL" id="JAHRIP010005925">
    <property type="protein sequence ID" value="MEQ2282068.1"/>
    <property type="molecule type" value="Genomic_DNA"/>
</dbReference>
<feature type="compositionally biased region" description="Polar residues" evidence="1">
    <location>
        <begin position="67"/>
        <end position="78"/>
    </location>
</feature>
<keyword evidence="3" id="KW-1185">Reference proteome</keyword>
<comment type="caution">
    <text evidence="2">The sequence shown here is derived from an EMBL/GenBank/DDBJ whole genome shotgun (WGS) entry which is preliminary data.</text>
</comment>
<sequence>MASHPQHTTRCDGKTRALRNDTPATTHKHNRADSIELTSTLRSQPNSSSPREKKARPQQRKEKIKINVTTTAGPTNRSRPSKTHPQPEHWDKTHSTSTPTRLLPRLGPELGGQSLGARAAGRGSRGYTTNPTPRTQRRW</sequence>
<accession>A0ABV0XKS2</accession>
<gene>
    <name evidence="2" type="ORF">AMECASPLE_036739</name>
</gene>
<reference evidence="2 3" key="1">
    <citation type="submission" date="2021-06" db="EMBL/GenBank/DDBJ databases">
        <authorList>
            <person name="Palmer J.M."/>
        </authorList>
    </citation>
    <scope>NUCLEOTIDE SEQUENCE [LARGE SCALE GENOMIC DNA]</scope>
    <source>
        <strain evidence="2 3">AS_MEX2019</strain>
        <tissue evidence="2">Muscle</tissue>
    </source>
</reference>